<sequence>MSHTSGTSHPTGLSRRGVVAALGAAAALPLLTSRQQAAALTPVTPASAAASAVAPAATVTAAAAPAGCATGITLAARDAAAFASLGLGTLSAVPLPGTPARVSVRDGDTEVAVLTTGARTVRLTGPERTFVENKKPVTDLFARERPADWGTSPEGGSWSTVNGADTDYSVRPGVGVIVLSSANLSRHATLRDDAIGDADIRADGSFDRAPTGAALSFALSFGYQDTKNHYRARLVLTPTGTAELRVEREQADTVTPLAPAAALPGPSGDSPWAIRVRRTGDRIEARAWQTARPEPADWAVDVRDTAFPRGRVGVRAVASTGATGLPVRLGVTRFSVTGASWTAPPSVTHRDWIRVLPEPFDGTWTEAVERTVRGWAGSTAPDVLAYAFMFVQGAPPVRAPALGGARVLGEVGYGPMTAAGTRREGADFHECVGLPWTFPVGGTSPAGADIWRDHLDCSGYVRMVYGHHAGVPMAAGDDPTRGALPRRSHDQSRHAPGVTVAESAAAPPAAPRLHVGDLLFFDADESDAGEIDHVGIHLGTDHEGRRRFLSSRKTPNGPTAADLGGPSVLDGDGLYARALRKVHRL</sequence>
<dbReference type="PROSITE" id="PS51318">
    <property type="entry name" value="TAT"/>
    <property type="match status" value="1"/>
</dbReference>
<protein>
    <recommendedName>
        <fullName evidence="6">NlpC/P60 domain-containing protein</fullName>
    </recommendedName>
</protein>
<dbReference type="Gene3D" id="2.60.120.560">
    <property type="entry name" value="Exo-inulinase, domain 1"/>
    <property type="match status" value="1"/>
</dbReference>
<proteinExistence type="inferred from homology"/>
<dbReference type="Gene3D" id="3.90.1720.10">
    <property type="entry name" value="endopeptidase domain like (from Nostoc punctiforme)"/>
    <property type="match status" value="1"/>
</dbReference>
<name>A0A370B3L4_9ACTN</name>
<dbReference type="OrthoDB" id="4872947at2"/>
<feature type="region of interest" description="Disordered" evidence="5">
    <location>
        <begin position="476"/>
        <end position="506"/>
    </location>
</feature>
<comment type="similarity">
    <text evidence="1">Belongs to the peptidase C40 family.</text>
</comment>
<dbReference type="PROSITE" id="PS51935">
    <property type="entry name" value="NLPC_P60"/>
    <property type="match status" value="1"/>
</dbReference>
<evidence type="ECO:0000259" key="6">
    <source>
        <dbReference type="PROSITE" id="PS51935"/>
    </source>
</evidence>
<dbReference type="Pfam" id="PF00877">
    <property type="entry name" value="NLPC_P60"/>
    <property type="match status" value="1"/>
</dbReference>
<dbReference type="RefSeq" id="WP_114625453.1">
    <property type="nucleotide sequence ID" value="NZ_QQNA01000173.1"/>
</dbReference>
<dbReference type="GO" id="GO:0006508">
    <property type="term" value="P:proteolysis"/>
    <property type="evidence" value="ECO:0007669"/>
    <property type="project" value="UniProtKB-KW"/>
</dbReference>
<dbReference type="AlphaFoldDB" id="A0A370B3L4"/>
<keyword evidence="2" id="KW-0645">Protease</keyword>
<reference evidence="7 8" key="1">
    <citation type="submission" date="2018-07" db="EMBL/GenBank/DDBJ databases">
        <title>Streptomyces species from bats.</title>
        <authorList>
            <person name="Dunlap C."/>
        </authorList>
    </citation>
    <scope>NUCLEOTIDE SEQUENCE [LARGE SCALE GENOMIC DNA]</scope>
    <source>
        <strain evidence="7 8">AC230</strain>
    </source>
</reference>
<evidence type="ECO:0000313" key="7">
    <source>
        <dbReference type="EMBL" id="RDG36181.1"/>
    </source>
</evidence>
<keyword evidence="4" id="KW-0788">Thiol protease</keyword>
<dbReference type="InterPro" id="IPR000064">
    <property type="entry name" value="NLP_P60_dom"/>
</dbReference>
<evidence type="ECO:0000256" key="5">
    <source>
        <dbReference type="SAM" id="MobiDB-lite"/>
    </source>
</evidence>
<evidence type="ECO:0000313" key="8">
    <source>
        <dbReference type="Proteomes" id="UP000253741"/>
    </source>
</evidence>
<evidence type="ECO:0000256" key="1">
    <source>
        <dbReference type="ARBA" id="ARBA00007074"/>
    </source>
</evidence>
<feature type="domain" description="NlpC/P60" evidence="6">
    <location>
        <begin position="415"/>
        <end position="585"/>
    </location>
</feature>
<keyword evidence="3" id="KW-0378">Hydrolase</keyword>
<evidence type="ECO:0000256" key="4">
    <source>
        <dbReference type="ARBA" id="ARBA00022807"/>
    </source>
</evidence>
<accession>A0A370B3L4</accession>
<keyword evidence="8" id="KW-1185">Reference proteome</keyword>
<dbReference type="EMBL" id="QQNA01000173">
    <property type="protein sequence ID" value="RDG36181.1"/>
    <property type="molecule type" value="Genomic_DNA"/>
</dbReference>
<dbReference type="Proteomes" id="UP000253741">
    <property type="component" value="Unassembled WGS sequence"/>
</dbReference>
<dbReference type="InterPro" id="IPR038765">
    <property type="entry name" value="Papain-like_cys_pep_sf"/>
</dbReference>
<comment type="caution">
    <text evidence="7">The sequence shown here is derived from an EMBL/GenBank/DDBJ whole genome shotgun (WGS) entry which is preliminary data.</text>
</comment>
<dbReference type="SUPFAM" id="SSF54001">
    <property type="entry name" value="Cysteine proteinases"/>
    <property type="match status" value="1"/>
</dbReference>
<gene>
    <name evidence="7" type="ORF">DVH02_21450</name>
</gene>
<evidence type="ECO:0000256" key="2">
    <source>
        <dbReference type="ARBA" id="ARBA00022670"/>
    </source>
</evidence>
<dbReference type="GO" id="GO:0008234">
    <property type="term" value="F:cysteine-type peptidase activity"/>
    <property type="evidence" value="ECO:0007669"/>
    <property type="project" value="UniProtKB-KW"/>
</dbReference>
<evidence type="ECO:0000256" key="3">
    <source>
        <dbReference type="ARBA" id="ARBA00022801"/>
    </source>
</evidence>
<organism evidence="7 8">
    <name type="scientific">Streptomyces corynorhini</name>
    <dbReference type="NCBI Taxonomy" id="2282652"/>
    <lineage>
        <taxon>Bacteria</taxon>
        <taxon>Bacillati</taxon>
        <taxon>Actinomycetota</taxon>
        <taxon>Actinomycetes</taxon>
        <taxon>Kitasatosporales</taxon>
        <taxon>Streptomycetaceae</taxon>
        <taxon>Streptomyces</taxon>
    </lineage>
</organism>
<dbReference type="InterPro" id="IPR006311">
    <property type="entry name" value="TAT_signal"/>
</dbReference>